<dbReference type="EMBL" id="JBHSAM010000034">
    <property type="protein sequence ID" value="MFC4103229.1"/>
    <property type="molecule type" value="Genomic_DNA"/>
</dbReference>
<dbReference type="SUPFAM" id="SSF55729">
    <property type="entry name" value="Acyl-CoA N-acyltransferases (Nat)"/>
    <property type="match status" value="1"/>
</dbReference>
<dbReference type="PROSITE" id="PS51186">
    <property type="entry name" value="GNAT"/>
    <property type="match status" value="1"/>
</dbReference>
<comment type="caution">
    <text evidence="4">The sequence shown here is derived from an EMBL/GenBank/DDBJ whole genome shotgun (WGS) entry which is preliminary data.</text>
</comment>
<dbReference type="Gene3D" id="3.40.630.30">
    <property type="match status" value="1"/>
</dbReference>
<accession>A0ABV8KB41</accession>
<name>A0ABV8KB41_9BACL</name>
<proteinExistence type="predicted"/>
<feature type="domain" description="N-acetyltransferase" evidence="3">
    <location>
        <begin position="1"/>
        <end position="143"/>
    </location>
</feature>
<protein>
    <submittedName>
        <fullName evidence="4">GNAT family N-acetyltransferase</fullName>
        <ecNumber evidence="4">2.3.-.-</ecNumber>
    </submittedName>
</protein>
<gene>
    <name evidence="4" type="ORF">ACFOZ8_26775</name>
</gene>
<evidence type="ECO:0000256" key="1">
    <source>
        <dbReference type="ARBA" id="ARBA00022679"/>
    </source>
</evidence>
<reference evidence="5" key="1">
    <citation type="journal article" date="2019" name="Int. J. Syst. Evol. Microbiol.">
        <title>The Global Catalogue of Microorganisms (GCM) 10K type strain sequencing project: providing services to taxonomists for standard genome sequencing and annotation.</title>
        <authorList>
            <consortium name="The Broad Institute Genomics Platform"/>
            <consortium name="The Broad Institute Genome Sequencing Center for Infectious Disease"/>
            <person name="Wu L."/>
            <person name="Ma J."/>
        </authorList>
    </citation>
    <scope>NUCLEOTIDE SEQUENCE [LARGE SCALE GENOMIC DNA]</scope>
    <source>
        <strain evidence="5">IBRC-M 10987</strain>
    </source>
</reference>
<dbReference type="Pfam" id="PF00583">
    <property type="entry name" value="Acetyltransf_1"/>
    <property type="match status" value="1"/>
</dbReference>
<dbReference type="CDD" id="cd04301">
    <property type="entry name" value="NAT_SF"/>
    <property type="match status" value="1"/>
</dbReference>
<keyword evidence="1 4" id="KW-0808">Transferase</keyword>
<organism evidence="4 5">
    <name type="scientific">Paenibacillus xanthanilyticus</name>
    <dbReference type="NCBI Taxonomy" id="1783531"/>
    <lineage>
        <taxon>Bacteria</taxon>
        <taxon>Bacillati</taxon>
        <taxon>Bacillota</taxon>
        <taxon>Bacilli</taxon>
        <taxon>Bacillales</taxon>
        <taxon>Paenibacillaceae</taxon>
        <taxon>Paenibacillus</taxon>
    </lineage>
</organism>
<keyword evidence="2 4" id="KW-0012">Acyltransferase</keyword>
<dbReference type="RefSeq" id="WP_377721807.1">
    <property type="nucleotide sequence ID" value="NZ_JBHSAM010000034.1"/>
</dbReference>
<evidence type="ECO:0000256" key="2">
    <source>
        <dbReference type="ARBA" id="ARBA00023315"/>
    </source>
</evidence>
<dbReference type="InterPro" id="IPR050832">
    <property type="entry name" value="Bact_Acetyltransf"/>
</dbReference>
<dbReference type="EC" id="2.3.-.-" evidence="4"/>
<dbReference type="Proteomes" id="UP001595715">
    <property type="component" value="Unassembled WGS sequence"/>
</dbReference>
<dbReference type="InterPro" id="IPR016181">
    <property type="entry name" value="Acyl_CoA_acyltransferase"/>
</dbReference>
<evidence type="ECO:0000313" key="4">
    <source>
        <dbReference type="EMBL" id="MFC4103229.1"/>
    </source>
</evidence>
<evidence type="ECO:0000313" key="5">
    <source>
        <dbReference type="Proteomes" id="UP001595715"/>
    </source>
</evidence>
<evidence type="ECO:0000259" key="3">
    <source>
        <dbReference type="PROSITE" id="PS51186"/>
    </source>
</evidence>
<dbReference type="PIRSF" id="PIRSF037663">
    <property type="entry name" value="Acetyltransf_GNAT_prd"/>
    <property type="match status" value="1"/>
</dbReference>
<keyword evidence="5" id="KW-1185">Reference proteome</keyword>
<dbReference type="InterPro" id="IPR017255">
    <property type="entry name" value="AcTrfase_GNAT_prd"/>
</dbReference>
<sequence length="157" mass="17605">MRIRTIEPEEIGVIRERAARWWGGSYDSDMFSKWYVHHFRDTCLAAEIGGELAGFVMGFCSQTEPDSAYIRIVMVSPEHRGGGVGRALYEAFFERVTARGRSVVRCVTAPHKANSLAFHAKLGFRMEPQAEERDGLPVAVDYDGRGGERVVLVKRLA</sequence>
<dbReference type="GO" id="GO:0016746">
    <property type="term" value="F:acyltransferase activity"/>
    <property type="evidence" value="ECO:0007669"/>
    <property type="project" value="UniProtKB-KW"/>
</dbReference>
<dbReference type="PANTHER" id="PTHR43877">
    <property type="entry name" value="AMINOALKYLPHOSPHONATE N-ACETYLTRANSFERASE-RELATED-RELATED"/>
    <property type="match status" value="1"/>
</dbReference>
<dbReference type="InterPro" id="IPR000182">
    <property type="entry name" value="GNAT_dom"/>
</dbReference>